<reference evidence="5 6" key="1">
    <citation type="journal article" date="2021" name="Hortic Res">
        <title>Chromosome-scale assembly of the Dendrobium chrysotoxum genome enhances the understanding of orchid evolution.</title>
        <authorList>
            <person name="Zhang Y."/>
            <person name="Zhang G.Q."/>
            <person name="Zhang D."/>
            <person name="Liu X.D."/>
            <person name="Xu X.Y."/>
            <person name="Sun W.H."/>
            <person name="Yu X."/>
            <person name="Zhu X."/>
            <person name="Wang Z.W."/>
            <person name="Zhao X."/>
            <person name="Zhong W.Y."/>
            <person name="Chen H."/>
            <person name="Yin W.L."/>
            <person name="Huang T."/>
            <person name="Niu S.C."/>
            <person name="Liu Z.J."/>
        </authorList>
    </citation>
    <scope>NUCLEOTIDE SEQUENCE [LARGE SCALE GENOMIC DNA]</scope>
    <source>
        <strain evidence="5">Lindl</strain>
    </source>
</reference>
<evidence type="ECO:0000256" key="3">
    <source>
        <dbReference type="SAM" id="SignalP"/>
    </source>
</evidence>
<comment type="caution">
    <text evidence="5">The sequence shown here is derived from an EMBL/GenBank/DDBJ whole genome shotgun (WGS) entry which is preliminary data.</text>
</comment>
<feature type="signal peptide" evidence="3">
    <location>
        <begin position="1"/>
        <end position="20"/>
    </location>
</feature>
<evidence type="ECO:0000259" key="4">
    <source>
        <dbReference type="Pfam" id="PF08263"/>
    </source>
</evidence>
<dbReference type="EMBL" id="JAGFBR010000001">
    <property type="protein sequence ID" value="KAH0470915.1"/>
    <property type="molecule type" value="Genomic_DNA"/>
</dbReference>
<dbReference type="InterPro" id="IPR013210">
    <property type="entry name" value="LRR_N_plant-typ"/>
</dbReference>
<proteinExistence type="predicted"/>
<evidence type="ECO:0000313" key="5">
    <source>
        <dbReference type="EMBL" id="KAH0470915.1"/>
    </source>
</evidence>
<dbReference type="Gene3D" id="3.80.10.10">
    <property type="entry name" value="Ribonuclease Inhibitor"/>
    <property type="match status" value="1"/>
</dbReference>
<organism evidence="5 6">
    <name type="scientific">Dendrobium chrysotoxum</name>
    <name type="common">Orchid</name>
    <dbReference type="NCBI Taxonomy" id="161865"/>
    <lineage>
        <taxon>Eukaryota</taxon>
        <taxon>Viridiplantae</taxon>
        <taxon>Streptophyta</taxon>
        <taxon>Embryophyta</taxon>
        <taxon>Tracheophyta</taxon>
        <taxon>Spermatophyta</taxon>
        <taxon>Magnoliopsida</taxon>
        <taxon>Liliopsida</taxon>
        <taxon>Asparagales</taxon>
        <taxon>Orchidaceae</taxon>
        <taxon>Epidendroideae</taxon>
        <taxon>Malaxideae</taxon>
        <taxon>Dendrobiinae</taxon>
        <taxon>Dendrobium</taxon>
    </lineage>
</organism>
<keyword evidence="6" id="KW-1185">Reference proteome</keyword>
<evidence type="ECO:0000256" key="1">
    <source>
        <dbReference type="ARBA" id="ARBA00022614"/>
    </source>
</evidence>
<dbReference type="InterPro" id="IPR032675">
    <property type="entry name" value="LRR_dom_sf"/>
</dbReference>
<name>A0AAV7HUQ8_DENCH</name>
<sequence length="94" mass="10921">MESFHINSIAFLHLLFLSFSELFSELFSINCTVFGQCPQAESLALLQLKRGFTFVDQHKTWIPTTNCCNWESMTCDEWRRVIGLDLSNQLIEDN</sequence>
<keyword evidence="3" id="KW-0732">Signal</keyword>
<feature type="chain" id="PRO_5043899712" description="Leucine-rich repeat-containing N-terminal plant-type domain-containing protein" evidence="3">
    <location>
        <begin position="21"/>
        <end position="94"/>
    </location>
</feature>
<protein>
    <recommendedName>
        <fullName evidence="4">Leucine-rich repeat-containing N-terminal plant-type domain-containing protein</fullName>
    </recommendedName>
</protein>
<dbReference type="AlphaFoldDB" id="A0AAV7HUQ8"/>
<keyword evidence="1" id="KW-0433">Leucine-rich repeat</keyword>
<dbReference type="Pfam" id="PF08263">
    <property type="entry name" value="LRRNT_2"/>
    <property type="match status" value="1"/>
</dbReference>
<dbReference type="Proteomes" id="UP000775213">
    <property type="component" value="Unassembled WGS sequence"/>
</dbReference>
<accession>A0AAV7HUQ8</accession>
<keyword evidence="2" id="KW-0677">Repeat</keyword>
<gene>
    <name evidence="5" type="ORF">IEQ34_000638</name>
</gene>
<feature type="domain" description="Leucine-rich repeat-containing N-terminal plant-type" evidence="4">
    <location>
        <begin position="40"/>
        <end position="76"/>
    </location>
</feature>
<evidence type="ECO:0000256" key="2">
    <source>
        <dbReference type="ARBA" id="ARBA00022737"/>
    </source>
</evidence>
<evidence type="ECO:0000313" key="6">
    <source>
        <dbReference type="Proteomes" id="UP000775213"/>
    </source>
</evidence>